<dbReference type="Proteomes" id="UP001302745">
    <property type="component" value="Unassembled WGS sequence"/>
</dbReference>
<dbReference type="AlphaFoldDB" id="A0AAN6VM34"/>
<protein>
    <recommendedName>
        <fullName evidence="3">Protein kinase domain-containing protein</fullName>
    </recommendedName>
</protein>
<dbReference type="EMBL" id="MU856934">
    <property type="protein sequence ID" value="KAK4153649.1"/>
    <property type="molecule type" value="Genomic_DNA"/>
</dbReference>
<evidence type="ECO:0000313" key="1">
    <source>
        <dbReference type="EMBL" id="KAK4153649.1"/>
    </source>
</evidence>
<evidence type="ECO:0008006" key="3">
    <source>
        <dbReference type="Google" id="ProtNLM"/>
    </source>
</evidence>
<gene>
    <name evidence="1" type="ORF">C8A00DRAFT_43468</name>
</gene>
<sequence>MPARTPAATGTVTPGPYQEGKQIDLQVYQSHSPDLSPSERVTATIRKVLSMTMSPVLDVTIVTRHGPLAPIHCVLKLYDRRFGTSLRSDYGSKLVPYQANEVAFQTFVRRGMMAEFLGQLKEANETEDLLPPAPRQFLDDTPEGRAKYEAALWRESNEHFRCETEAYKRLGNLQGKSLPRILAEIRLVAVDDMSNDTPADIPPEAASYFEVRGILLERIDGYNLEDIATSPLAPADDLMKWQQIIQSAVDIVHEINRYGVIMEDCAPRNVVVDKQSQTPYIVDLAQCNFRDELAKTWHKWKWHESDDDWDPDVEYWEQVDSEDNTGAIGAVMVHRVQRETGVKLEIKYPGYTAIISGIQRRKAEAAAGTQEGAARV</sequence>
<keyword evidence="2" id="KW-1185">Reference proteome</keyword>
<dbReference type="SUPFAM" id="SSF56112">
    <property type="entry name" value="Protein kinase-like (PK-like)"/>
    <property type="match status" value="1"/>
</dbReference>
<proteinExistence type="predicted"/>
<dbReference type="InterPro" id="IPR011009">
    <property type="entry name" value="Kinase-like_dom_sf"/>
</dbReference>
<organism evidence="1 2">
    <name type="scientific">Chaetomidium leptoderma</name>
    <dbReference type="NCBI Taxonomy" id="669021"/>
    <lineage>
        <taxon>Eukaryota</taxon>
        <taxon>Fungi</taxon>
        <taxon>Dikarya</taxon>
        <taxon>Ascomycota</taxon>
        <taxon>Pezizomycotina</taxon>
        <taxon>Sordariomycetes</taxon>
        <taxon>Sordariomycetidae</taxon>
        <taxon>Sordariales</taxon>
        <taxon>Chaetomiaceae</taxon>
        <taxon>Chaetomidium</taxon>
    </lineage>
</organism>
<evidence type="ECO:0000313" key="2">
    <source>
        <dbReference type="Proteomes" id="UP001302745"/>
    </source>
</evidence>
<comment type="caution">
    <text evidence="1">The sequence shown here is derived from an EMBL/GenBank/DDBJ whole genome shotgun (WGS) entry which is preliminary data.</text>
</comment>
<name>A0AAN6VM34_9PEZI</name>
<reference evidence="1" key="2">
    <citation type="submission" date="2023-05" db="EMBL/GenBank/DDBJ databases">
        <authorList>
            <consortium name="Lawrence Berkeley National Laboratory"/>
            <person name="Steindorff A."/>
            <person name="Hensen N."/>
            <person name="Bonometti L."/>
            <person name="Westerberg I."/>
            <person name="Brannstrom I.O."/>
            <person name="Guillou S."/>
            <person name="Cros-Aarteil S."/>
            <person name="Calhoun S."/>
            <person name="Haridas S."/>
            <person name="Kuo A."/>
            <person name="Mondo S."/>
            <person name="Pangilinan J."/>
            <person name="Riley R."/>
            <person name="Labutti K."/>
            <person name="Andreopoulos B."/>
            <person name="Lipzen A."/>
            <person name="Chen C."/>
            <person name="Yanf M."/>
            <person name="Daum C."/>
            <person name="Ng V."/>
            <person name="Clum A."/>
            <person name="Ohm R."/>
            <person name="Martin F."/>
            <person name="Silar P."/>
            <person name="Natvig D."/>
            <person name="Lalanne C."/>
            <person name="Gautier V."/>
            <person name="Ament-Velasquez S.L."/>
            <person name="Kruys A."/>
            <person name="Hutchinson M.I."/>
            <person name="Powell A.J."/>
            <person name="Barry K."/>
            <person name="Miller A.N."/>
            <person name="Grigoriev I.V."/>
            <person name="Debuchy R."/>
            <person name="Gladieux P."/>
            <person name="Thoren M.H."/>
            <person name="Johannesson H."/>
        </authorList>
    </citation>
    <scope>NUCLEOTIDE SEQUENCE</scope>
    <source>
        <strain evidence="1">CBS 538.74</strain>
    </source>
</reference>
<reference evidence="1" key="1">
    <citation type="journal article" date="2023" name="Mol. Phylogenet. Evol.">
        <title>Genome-scale phylogeny and comparative genomics of the fungal order Sordariales.</title>
        <authorList>
            <person name="Hensen N."/>
            <person name="Bonometti L."/>
            <person name="Westerberg I."/>
            <person name="Brannstrom I.O."/>
            <person name="Guillou S."/>
            <person name="Cros-Aarteil S."/>
            <person name="Calhoun S."/>
            <person name="Haridas S."/>
            <person name="Kuo A."/>
            <person name="Mondo S."/>
            <person name="Pangilinan J."/>
            <person name="Riley R."/>
            <person name="LaButti K."/>
            <person name="Andreopoulos B."/>
            <person name="Lipzen A."/>
            <person name="Chen C."/>
            <person name="Yan M."/>
            <person name="Daum C."/>
            <person name="Ng V."/>
            <person name="Clum A."/>
            <person name="Steindorff A."/>
            <person name="Ohm R.A."/>
            <person name="Martin F."/>
            <person name="Silar P."/>
            <person name="Natvig D.O."/>
            <person name="Lalanne C."/>
            <person name="Gautier V."/>
            <person name="Ament-Velasquez S.L."/>
            <person name="Kruys A."/>
            <person name="Hutchinson M.I."/>
            <person name="Powell A.J."/>
            <person name="Barry K."/>
            <person name="Miller A.N."/>
            <person name="Grigoriev I.V."/>
            <person name="Debuchy R."/>
            <person name="Gladieux P."/>
            <person name="Hiltunen Thoren M."/>
            <person name="Johannesson H."/>
        </authorList>
    </citation>
    <scope>NUCLEOTIDE SEQUENCE</scope>
    <source>
        <strain evidence="1">CBS 538.74</strain>
    </source>
</reference>
<accession>A0AAN6VM34</accession>